<keyword evidence="7" id="KW-0723">Serine/threonine-protein kinase</keyword>
<keyword evidence="10 20" id="KW-0547">Nucleotide-binding</keyword>
<evidence type="ECO:0000256" key="11">
    <source>
        <dbReference type="ARBA" id="ARBA00022777"/>
    </source>
</evidence>
<evidence type="ECO:0000256" key="6">
    <source>
        <dbReference type="ARBA" id="ARBA00022490"/>
    </source>
</evidence>
<reference evidence="23 24" key="1">
    <citation type="journal article" date="2021" name="Sci. Rep.">
        <title>Chromosome anchoring in Senegalese sole (Solea senegalensis) reveals sex-associated markers and genome rearrangements in flatfish.</title>
        <authorList>
            <person name="Guerrero-Cozar I."/>
            <person name="Gomez-Garrido J."/>
            <person name="Berbel C."/>
            <person name="Martinez-Blanch J.F."/>
            <person name="Alioto T."/>
            <person name="Claros M.G."/>
            <person name="Gagnaire P.A."/>
            <person name="Manchado M."/>
        </authorList>
    </citation>
    <scope>NUCLEOTIDE SEQUENCE [LARGE SCALE GENOMIC DNA]</scope>
    <source>
        <strain evidence="23">Sse05_10M</strain>
    </source>
</reference>
<dbReference type="SMART" id="SM00220">
    <property type="entry name" value="S_TKc"/>
    <property type="match status" value="1"/>
</dbReference>
<evidence type="ECO:0000256" key="10">
    <source>
        <dbReference type="ARBA" id="ARBA00022741"/>
    </source>
</evidence>
<dbReference type="InterPro" id="IPR000719">
    <property type="entry name" value="Prot_kinase_dom"/>
</dbReference>
<dbReference type="GO" id="GO:0007288">
    <property type="term" value="P:sperm axoneme assembly"/>
    <property type="evidence" value="ECO:0007669"/>
    <property type="project" value="TreeGrafter"/>
</dbReference>
<comment type="similarity">
    <text evidence="2">Belongs to the protein kinase superfamily. CMGC Ser/Thr protein kinase family. CDC2/CDKX subfamily.</text>
</comment>
<comment type="subcellular location">
    <subcellularLocation>
        <location evidence="1">Cytoplasm</location>
        <location evidence="1">Cytoskeleton</location>
        <location evidence="1">Cilium axoneme</location>
    </subcellularLocation>
</comment>
<comment type="caution">
    <text evidence="23">The sequence shown here is derived from an EMBL/GenBank/DDBJ whole genome shotgun (WGS) entry which is preliminary data.</text>
</comment>
<feature type="binding site" evidence="20">
    <location>
        <position position="897"/>
    </location>
    <ligand>
        <name>ATP</name>
        <dbReference type="ChEBI" id="CHEBI:30616"/>
    </ligand>
</feature>
<evidence type="ECO:0000256" key="20">
    <source>
        <dbReference type="PROSITE-ProRule" id="PRU10141"/>
    </source>
</evidence>
<dbReference type="InterPro" id="IPR021897">
    <property type="entry name" value="FAP206"/>
</dbReference>
<accession>A0AAV6QUY8</accession>
<keyword evidence="6" id="KW-0963">Cytoplasm</keyword>
<feature type="domain" description="Protein kinase" evidence="22">
    <location>
        <begin position="868"/>
        <end position="1149"/>
    </location>
</feature>
<evidence type="ECO:0000256" key="21">
    <source>
        <dbReference type="SAM" id="MobiDB-lite"/>
    </source>
</evidence>
<dbReference type="PROSITE" id="PS00107">
    <property type="entry name" value="PROTEIN_KINASE_ATP"/>
    <property type="match status" value="1"/>
</dbReference>
<evidence type="ECO:0000256" key="1">
    <source>
        <dbReference type="ARBA" id="ARBA00004430"/>
    </source>
</evidence>
<gene>
    <name evidence="23" type="ORF">JOB18_026350</name>
</gene>
<keyword evidence="16" id="KW-0966">Cell projection</keyword>
<keyword evidence="11 23" id="KW-0418">Kinase</keyword>
<dbReference type="PANTHER" id="PTHR21442:SF0">
    <property type="entry name" value="CILIA- AND FLAGELLA-ASSOCIATED PROTEIN 206"/>
    <property type="match status" value="1"/>
</dbReference>
<evidence type="ECO:0000256" key="16">
    <source>
        <dbReference type="ARBA" id="ARBA00023273"/>
    </source>
</evidence>
<dbReference type="GO" id="GO:1901317">
    <property type="term" value="P:regulation of flagellated sperm motility"/>
    <property type="evidence" value="ECO:0007669"/>
    <property type="project" value="TreeGrafter"/>
</dbReference>
<keyword evidence="14" id="KW-0969">Cilium</keyword>
<evidence type="ECO:0000256" key="18">
    <source>
        <dbReference type="ARBA" id="ARBA00047811"/>
    </source>
</evidence>
<evidence type="ECO:0000256" key="12">
    <source>
        <dbReference type="ARBA" id="ARBA00022794"/>
    </source>
</evidence>
<dbReference type="PANTHER" id="PTHR21442">
    <property type="entry name" value="CILIA- AND FLAGELLA-ASSOCIATED PROTEIN 206"/>
    <property type="match status" value="1"/>
</dbReference>
<dbReference type="Proteomes" id="UP000693946">
    <property type="component" value="Linkage Group LG3"/>
</dbReference>
<dbReference type="GO" id="GO:0036064">
    <property type="term" value="C:ciliary basal body"/>
    <property type="evidence" value="ECO:0007669"/>
    <property type="project" value="TreeGrafter"/>
</dbReference>
<keyword evidence="12" id="KW-0970">Cilium biogenesis/degradation</keyword>
<evidence type="ECO:0000256" key="17">
    <source>
        <dbReference type="ARBA" id="ARBA00045321"/>
    </source>
</evidence>
<evidence type="ECO:0000259" key="22">
    <source>
        <dbReference type="PROSITE" id="PS50011"/>
    </source>
</evidence>
<dbReference type="GO" id="GO:0005930">
    <property type="term" value="C:axoneme"/>
    <property type="evidence" value="ECO:0007669"/>
    <property type="project" value="UniProtKB-SubCell"/>
</dbReference>
<protein>
    <recommendedName>
        <fullName evidence="5">Cilia- and flagella-associated protein 206</fullName>
        <ecNumber evidence="4">2.7.11.22</ecNumber>
    </recommendedName>
</protein>
<evidence type="ECO:0000256" key="3">
    <source>
        <dbReference type="ARBA" id="ARBA00010500"/>
    </source>
</evidence>
<feature type="region of interest" description="Disordered" evidence="21">
    <location>
        <begin position="1177"/>
        <end position="1200"/>
    </location>
</feature>
<dbReference type="EC" id="2.7.11.22" evidence="4"/>
<dbReference type="AlphaFoldDB" id="A0AAV6QUY8"/>
<proteinExistence type="inferred from homology"/>
<evidence type="ECO:0000256" key="7">
    <source>
        <dbReference type="ARBA" id="ARBA00022527"/>
    </source>
</evidence>
<evidence type="ECO:0000256" key="19">
    <source>
        <dbReference type="ARBA" id="ARBA00048367"/>
    </source>
</evidence>
<evidence type="ECO:0000256" key="8">
    <source>
        <dbReference type="ARBA" id="ARBA00022553"/>
    </source>
</evidence>
<evidence type="ECO:0000256" key="9">
    <source>
        <dbReference type="ARBA" id="ARBA00022679"/>
    </source>
</evidence>
<dbReference type="InterPro" id="IPR017441">
    <property type="entry name" value="Protein_kinase_ATP_BS"/>
</dbReference>
<feature type="region of interest" description="Disordered" evidence="21">
    <location>
        <begin position="779"/>
        <end position="799"/>
    </location>
</feature>
<comment type="catalytic activity">
    <reaction evidence="18">
        <text>L-threonyl-[protein] + ATP = O-phospho-L-threonyl-[protein] + ADP + H(+)</text>
        <dbReference type="Rhea" id="RHEA:46608"/>
        <dbReference type="Rhea" id="RHEA-COMP:11060"/>
        <dbReference type="Rhea" id="RHEA-COMP:11605"/>
        <dbReference type="ChEBI" id="CHEBI:15378"/>
        <dbReference type="ChEBI" id="CHEBI:30013"/>
        <dbReference type="ChEBI" id="CHEBI:30616"/>
        <dbReference type="ChEBI" id="CHEBI:61977"/>
        <dbReference type="ChEBI" id="CHEBI:456216"/>
        <dbReference type="EC" id="2.7.11.22"/>
    </reaction>
</comment>
<evidence type="ECO:0000256" key="13">
    <source>
        <dbReference type="ARBA" id="ARBA00022840"/>
    </source>
</evidence>
<evidence type="ECO:0000313" key="24">
    <source>
        <dbReference type="Proteomes" id="UP000693946"/>
    </source>
</evidence>
<name>A0AAV6QUY8_SOLSE</name>
<dbReference type="PROSITE" id="PS50011">
    <property type="entry name" value="PROTEIN_KINASE_DOM"/>
    <property type="match status" value="1"/>
</dbReference>
<dbReference type="GO" id="GO:0003356">
    <property type="term" value="P:regulation of cilium beat frequency"/>
    <property type="evidence" value="ECO:0007669"/>
    <property type="project" value="TreeGrafter"/>
</dbReference>
<dbReference type="FunFam" id="3.30.200.20:FF:000007">
    <property type="entry name" value="Cyclin-dependent kinase 14, putative"/>
    <property type="match status" value="1"/>
</dbReference>
<keyword evidence="24" id="KW-1185">Reference proteome</keyword>
<dbReference type="GO" id="GO:0004693">
    <property type="term" value="F:cyclin-dependent protein serine/threonine kinase activity"/>
    <property type="evidence" value="ECO:0007669"/>
    <property type="project" value="UniProtKB-EC"/>
</dbReference>
<dbReference type="EMBL" id="JAGKHQ010000015">
    <property type="protein sequence ID" value="KAG7496852.1"/>
    <property type="molecule type" value="Genomic_DNA"/>
</dbReference>
<sequence length="1200" mass="136205">MSRAHAESVIKNIIREIVQECAARGHAVSDTLVAFMVKAVVLDPRNGFNVDRTLTKQDIQRLEEMCLDKLMDKCSPSLDTIKMQVYFDMNYTSRCDFLEEIQQVVESRLSPVSRDITDSRVKTREELDSLYHRIVTYILLRSGMGSPAHVHAMQEAAAALQSVFPPTELGAFMVLLKKEKEQQLSEVTMIVTGIRLFNKACKKGAQETELHEIMPEILTEALPVVGKGIEKKLSVSQSLAWKYTAVLEKLTDPDKEPGEHDVPIVLLRQALYNVRQHEVFLKTLLADSHLCTKHVEFLQTELSTHMKLLKERVKSKAAVPTTQVFPLFKALSKVWTGLQDEAELLNILSNITHNLQLFLASQAEIFSEAYLDDLLGATDVKTDAQRMTESSDERIVPADMKTQEWLLPETTDSFNDLLLQYNGVCGYTLVNRDGLLLPGNPHIGVLKHKEKHYVFSSKEAALKFASCPDDFITEVAEKAKLSPELIQLLKLHQQVSRVTPYTELEQKAGESLLVKSMTKCEISTQTDIHPVERNIVQSYEWNEWELRRKAIKLADIRTKVTHSAQTDLSHMRRENATQTWPPKDAACQSKRDGASNVPKPQVYLAGCKKNLAFEAFILKLTVSLYVWVRLYFEMSPEVVSLLIGGGQHPGLAAPESRLENHRIHRFQALHCPAMEKMKRFKKRLSLTLRSSQTIDESLSELAEQMTIEDGGTQDNEPFMRNGRPPTSHSMHSFLHQYTGSFKKPPLRRPHSVIGGTLGSFMAMPRNGSRLDIVHENLKMGSDGESDQASGTSSDEVQSPTGVCLRNRVHRRISMEDLNKRLSLPADIRIPDGYLEKLQLSSPPFDQPLSRRSRRASLSEIGFGKLETYIKLDKLGEGTYATVFKGRSKLTDNLVALKEIRLEHEEGAPCTAIREVSLLKDLKHANIVTLHDIVHTDKSLTLVFEYLDKDLKQYMDDCGNIMSMHNVKIFLFQILRGLSYCHKRKVLHRDLKPQNLLINERGELKLADFGLARAKSVPTKTYSNEVVTLWYRPPDVLLGSSEYSTQIDMWGVGCIFYEMAAGRPLFPGSTVEDELHLIFRFLGTPSEENWPGISSIDEFKSYNFPKYKPQPLINHAPRLDGEGIELLLAFLRYESKRRISAEEAMKHPHFRQLGMRVHTLHETVSIFTLKEVQLQKDPGYRNPSYPESGNGKINRRQSMLF</sequence>
<evidence type="ECO:0000256" key="2">
    <source>
        <dbReference type="ARBA" id="ARBA00006485"/>
    </source>
</evidence>
<organism evidence="23 24">
    <name type="scientific">Solea senegalensis</name>
    <name type="common">Senegalese sole</name>
    <dbReference type="NCBI Taxonomy" id="28829"/>
    <lineage>
        <taxon>Eukaryota</taxon>
        <taxon>Metazoa</taxon>
        <taxon>Chordata</taxon>
        <taxon>Craniata</taxon>
        <taxon>Vertebrata</taxon>
        <taxon>Euteleostomi</taxon>
        <taxon>Actinopterygii</taxon>
        <taxon>Neopterygii</taxon>
        <taxon>Teleostei</taxon>
        <taxon>Neoteleostei</taxon>
        <taxon>Acanthomorphata</taxon>
        <taxon>Carangaria</taxon>
        <taxon>Pleuronectiformes</taxon>
        <taxon>Pleuronectoidei</taxon>
        <taxon>Soleidae</taxon>
        <taxon>Solea</taxon>
    </lineage>
</organism>
<keyword evidence="9" id="KW-0808">Transferase</keyword>
<feature type="region of interest" description="Disordered" evidence="21">
    <location>
        <begin position="564"/>
        <end position="593"/>
    </location>
</feature>
<comment type="function">
    <text evidence="17">Essential for sperm motility and is involved in the regulation of the beating frequency of motile cilia on the epithelial cells of the respiratory tract. Required for the establishment of radial spokes in sperm flagella.</text>
</comment>
<evidence type="ECO:0000256" key="5">
    <source>
        <dbReference type="ARBA" id="ARBA00021602"/>
    </source>
</evidence>
<dbReference type="InterPro" id="IPR008271">
    <property type="entry name" value="Ser/Thr_kinase_AS"/>
</dbReference>
<feature type="compositionally biased region" description="Polar residues" evidence="21">
    <location>
        <begin position="786"/>
        <end position="799"/>
    </location>
</feature>
<dbReference type="Pfam" id="PF12018">
    <property type="entry name" value="FAP206"/>
    <property type="match status" value="1"/>
</dbReference>
<evidence type="ECO:0000313" key="23">
    <source>
        <dbReference type="EMBL" id="KAG7496852.1"/>
    </source>
</evidence>
<keyword evidence="8" id="KW-0597">Phosphoprotein</keyword>
<comment type="catalytic activity">
    <reaction evidence="19">
        <text>L-seryl-[protein] + ATP = O-phospho-L-seryl-[protein] + ADP + H(+)</text>
        <dbReference type="Rhea" id="RHEA:17989"/>
        <dbReference type="Rhea" id="RHEA-COMP:9863"/>
        <dbReference type="Rhea" id="RHEA-COMP:11604"/>
        <dbReference type="ChEBI" id="CHEBI:15378"/>
        <dbReference type="ChEBI" id="CHEBI:29999"/>
        <dbReference type="ChEBI" id="CHEBI:30616"/>
        <dbReference type="ChEBI" id="CHEBI:83421"/>
        <dbReference type="ChEBI" id="CHEBI:456216"/>
        <dbReference type="EC" id="2.7.11.22"/>
    </reaction>
</comment>
<keyword evidence="13 20" id="KW-0067">ATP-binding</keyword>
<dbReference type="GO" id="GO:0005524">
    <property type="term" value="F:ATP binding"/>
    <property type="evidence" value="ECO:0007669"/>
    <property type="project" value="UniProtKB-UniRule"/>
</dbReference>
<dbReference type="FunFam" id="1.10.510.10:FF:000061">
    <property type="entry name" value="Putative cyclin-dependent kinase 17"/>
    <property type="match status" value="1"/>
</dbReference>
<evidence type="ECO:0000256" key="4">
    <source>
        <dbReference type="ARBA" id="ARBA00012425"/>
    </source>
</evidence>
<dbReference type="PROSITE" id="PS00108">
    <property type="entry name" value="PROTEIN_KINASE_ST"/>
    <property type="match status" value="1"/>
</dbReference>
<comment type="similarity">
    <text evidence="3">Belongs to the CFAP206 family.</text>
</comment>
<dbReference type="Pfam" id="PF00069">
    <property type="entry name" value="Pkinase"/>
    <property type="match status" value="1"/>
</dbReference>
<evidence type="ECO:0000256" key="15">
    <source>
        <dbReference type="ARBA" id="ARBA00023212"/>
    </source>
</evidence>
<evidence type="ECO:0000256" key="14">
    <source>
        <dbReference type="ARBA" id="ARBA00023069"/>
    </source>
</evidence>
<keyword evidence="15" id="KW-0206">Cytoskeleton</keyword>